<dbReference type="EMBL" id="AP019846">
    <property type="protein sequence ID" value="BBM58440.1"/>
    <property type="molecule type" value="Genomic_DNA"/>
</dbReference>
<feature type="chain" id="PRO_5022121371" description="Lipoprotein" evidence="1">
    <location>
        <begin position="20"/>
        <end position="317"/>
    </location>
</feature>
<organism evidence="2 3">
    <name type="scientific">Leptotrichia hongkongensis</name>
    <dbReference type="NCBI Taxonomy" id="554406"/>
    <lineage>
        <taxon>Bacteria</taxon>
        <taxon>Fusobacteriati</taxon>
        <taxon>Fusobacteriota</taxon>
        <taxon>Fusobacteriia</taxon>
        <taxon>Fusobacteriales</taxon>
        <taxon>Leptotrichiaceae</taxon>
        <taxon>Leptotrichia</taxon>
    </lineage>
</organism>
<evidence type="ECO:0000256" key="1">
    <source>
        <dbReference type="SAM" id="SignalP"/>
    </source>
</evidence>
<gene>
    <name evidence="2" type="ORF">JMUB5056_0002</name>
</gene>
<name>A0A510L375_9FUSO</name>
<accession>A0A510L375</accession>
<feature type="signal peptide" evidence="1">
    <location>
        <begin position="1"/>
        <end position="19"/>
    </location>
</feature>
<dbReference type="AlphaFoldDB" id="A0A510L375"/>
<protein>
    <recommendedName>
        <fullName evidence="4">Lipoprotein</fullName>
    </recommendedName>
</protein>
<reference evidence="2 3" key="1">
    <citation type="submission" date="2019-07" db="EMBL/GenBank/DDBJ databases">
        <title>Complete Genome Sequence of Leptotrichia hongkongensis Strain JMUB5056.</title>
        <authorList>
            <person name="Watanabe S."/>
            <person name="Cui L."/>
        </authorList>
    </citation>
    <scope>NUCLEOTIDE SEQUENCE [LARGE SCALE GENOMIC DNA]</scope>
    <source>
        <strain evidence="2 3">JMUB5056</strain>
    </source>
</reference>
<evidence type="ECO:0000313" key="2">
    <source>
        <dbReference type="EMBL" id="BBM58440.1"/>
    </source>
</evidence>
<dbReference type="KEGG" id="lhg:JMUB5056_0002"/>
<evidence type="ECO:0008006" key="4">
    <source>
        <dbReference type="Google" id="ProtNLM"/>
    </source>
</evidence>
<dbReference type="Proteomes" id="UP000321561">
    <property type="component" value="Chromosome"/>
</dbReference>
<proteinExistence type="predicted"/>
<sequence>MKKMMTLLLIILSMLCLHSCRDPEEVTAMNEEKMLDDYMEMLKKEFNLRMNKGAYYVKEEQLVAGDLIHNPYSYVLYSYNIPRYKSEFFYNREVIHVEYPPTKFRFEGGDRLIWPLEFEALKDIPFFNKTTKSRLLLEIIDYYGLRPYLWSSLIYDKSKGNDFEKIEKILKKHGIKYDKKVPVGVSKRTWVCGTMLKESNDESFEKNLISKNTVLIVIDEECGNQIVEGKVERLKMYGKKLEEYFSKPRNFEEIDWYEFMKFNNIHPIITIYVGYFSKEKIEKIRDEIKPYYNQKDFTILFYYLVDNGNGYDEKYVW</sequence>
<evidence type="ECO:0000313" key="3">
    <source>
        <dbReference type="Proteomes" id="UP000321561"/>
    </source>
</evidence>
<dbReference type="RefSeq" id="WP_147004669.1">
    <property type="nucleotide sequence ID" value="NZ_AP019846.1"/>
</dbReference>
<keyword evidence="1" id="KW-0732">Signal</keyword>
<dbReference type="OrthoDB" id="79648at2"/>